<dbReference type="Proteomes" id="UP000036923">
    <property type="component" value="Unassembled WGS sequence"/>
</dbReference>
<comment type="caution">
    <text evidence="11">The sequence shown here is derived from an EMBL/GenBank/DDBJ whole genome shotgun (WGS) entry which is preliminary data.</text>
</comment>
<organism evidence="11 12">
    <name type="scientific">Pseudobacteroides cellulosolvens ATCC 35603 = DSM 2933</name>
    <dbReference type="NCBI Taxonomy" id="398512"/>
    <lineage>
        <taxon>Bacteria</taxon>
        <taxon>Bacillati</taxon>
        <taxon>Bacillota</taxon>
        <taxon>Clostridia</taxon>
        <taxon>Eubacteriales</taxon>
        <taxon>Oscillospiraceae</taxon>
        <taxon>Pseudobacteroides</taxon>
    </lineage>
</organism>
<dbReference type="Gene3D" id="1.10.101.10">
    <property type="entry name" value="PGBD-like superfamily/PGBD"/>
    <property type="match status" value="1"/>
</dbReference>
<feature type="domain" description="LysM" evidence="9">
    <location>
        <begin position="77"/>
        <end position="121"/>
    </location>
</feature>
<protein>
    <submittedName>
        <fullName evidence="11">Peptidase M14 carboxypeptidase A</fullName>
    </submittedName>
</protein>
<evidence type="ECO:0000259" key="10">
    <source>
        <dbReference type="PROSITE" id="PS52035"/>
    </source>
</evidence>
<dbReference type="AlphaFoldDB" id="A0A0L6JL06"/>
<dbReference type="Gene3D" id="3.10.350.10">
    <property type="entry name" value="LysM domain"/>
    <property type="match status" value="1"/>
</dbReference>
<feature type="domain" description="Peptidase M14" evidence="10">
    <location>
        <begin position="132"/>
        <end position="427"/>
    </location>
</feature>
<dbReference type="STRING" id="398512.Bccel_1329"/>
<evidence type="ECO:0000259" key="9">
    <source>
        <dbReference type="PROSITE" id="PS51782"/>
    </source>
</evidence>
<dbReference type="PROSITE" id="PS52035">
    <property type="entry name" value="PEPTIDASE_M14"/>
    <property type="match status" value="1"/>
</dbReference>
<name>A0A0L6JL06_9FIRM</name>
<dbReference type="Pfam" id="PF01476">
    <property type="entry name" value="LysM"/>
    <property type="match status" value="1"/>
</dbReference>
<dbReference type="GO" id="GO:0005615">
    <property type="term" value="C:extracellular space"/>
    <property type="evidence" value="ECO:0007669"/>
    <property type="project" value="TreeGrafter"/>
</dbReference>
<dbReference type="SMART" id="SM00257">
    <property type="entry name" value="LysM"/>
    <property type="match status" value="1"/>
</dbReference>
<dbReference type="CDD" id="cd06229">
    <property type="entry name" value="M14_Endopeptidase_I"/>
    <property type="match status" value="1"/>
</dbReference>
<evidence type="ECO:0000256" key="1">
    <source>
        <dbReference type="ARBA" id="ARBA00001947"/>
    </source>
</evidence>
<dbReference type="GO" id="GO:0004181">
    <property type="term" value="F:metallocarboxypeptidase activity"/>
    <property type="evidence" value="ECO:0007669"/>
    <property type="project" value="InterPro"/>
</dbReference>
<dbReference type="SUPFAM" id="SSF47090">
    <property type="entry name" value="PGBD-like"/>
    <property type="match status" value="1"/>
</dbReference>
<dbReference type="InterPro" id="IPR036365">
    <property type="entry name" value="PGBD-like_sf"/>
</dbReference>
<dbReference type="PATRIC" id="fig|398512.5.peg.1381"/>
<comment type="similarity">
    <text evidence="2 8">Belongs to the peptidase M14 family.</text>
</comment>
<evidence type="ECO:0000256" key="2">
    <source>
        <dbReference type="ARBA" id="ARBA00005988"/>
    </source>
</evidence>
<dbReference type="PROSITE" id="PS51782">
    <property type="entry name" value="LYSM"/>
    <property type="match status" value="1"/>
</dbReference>
<dbReference type="SUPFAM" id="SSF53187">
    <property type="entry name" value="Zn-dependent exopeptidases"/>
    <property type="match status" value="1"/>
</dbReference>
<reference evidence="12" key="1">
    <citation type="submission" date="2015-07" db="EMBL/GenBank/DDBJ databases">
        <title>Near-Complete Genome Sequence of the Cellulolytic Bacterium Bacteroides (Pseudobacteroides) cellulosolvens ATCC 35603.</title>
        <authorList>
            <person name="Dassa B."/>
            <person name="Utturkar S.M."/>
            <person name="Klingeman D.M."/>
            <person name="Hurt R.A."/>
            <person name="Keller M."/>
            <person name="Xu J."/>
            <person name="Reddy Y.H.K."/>
            <person name="Borovok I."/>
            <person name="Grinberg I.R."/>
            <person name="Lamed R."/>
            <person name="Zhivin O."/>
            <person name="Bayer E.A."/>
            <person name="Brown S.D."/>
        </authorList>
    </citation>
    <scope>NUCLEOTIDE SEQUENCE [LARGE SCALE GENOMIC DNA]</scope>
    <source>
        <strain evidence="12">DSM 2933</strain>
    </source>
</reference>
<keyword evidence="4" id="KW-0479">Metal-binding</keyword>
<feature type="active site" description="Proton donor/acceptor" evidence="8">
    <location>
        <position position="397"/>
    </location>
</feature>
<keyword evidence="7" id="KW-0482">Metalloprotease</keyword>
<dbReference type="SUPFAM" id="SSF54106">
    <property type="entry name" value="LysM domain"/>
    <property type="match status" value="1"/>
</dbReference>
<evidence type="ECO:0000256" key="5">
    <source>
        <dbReference type="ARBA" id="ARBA00022801"/>
    </source>
</evidence>
<evidence type="ECO:0000256" key="4">
    <source>
        <dbReference type="ARBA" id="ARBA00022723"/>
    </source>
</evidence>
<dbReference type="InterPro" id="IPR002477">
    <property type="entry name" value="Peptidoglycan-bd-like"/>
</dbReference>
<keyword evidence="6" id="KW-0862">Zinc</keyword>
<evidence type="ECO:0000256" key="7">
    <source>
        <dbReference type="ARBA" id="ARBA00023049"/>
    </source>
</evidence>
<dbReference type="PANTHER" id="PTHR11705:SF143">
    <property type="entry name" value="SLL0236 PROTEIN"/>
    <property type="match status" value="1"/>
</dbReference>
<evidence type="ECO:0000256" key="3">
    <source>
        <dbReference type="ARBA" id="ARBA00022670"/>
    </source>
</evidence>
<evidence type="ECO:0000313" key="11">
    <source>
        <dbReference type="EMBL" id="KNY26067.1"/>
    </source>
</evidence>
<dbReference type="InterPro" id="IPR036366">
    <property type="entry name" value="PGBDSf"/>
</dbReference>
<dbReference type="InterPro" id="IPR057246">
    <property type="entry name" value="CARBOXYPEPT_ZN_1"/>
</dbReference>
<dbReference type="SMART" id="SM00631">
    <property type="entry name" value="Zn_pept"/>
    <property type="match status" value="1"/>
</dbReference>
<evidence type="ECO:0000256" key="6">
    <source>
        <dbReference type="ARBA" id="ARBA00022833"/>
    </source>
</evidence>
<dbReference type="PROSITE" id="PS00132">
    <property type="entry name" value="CARBOXYPEPT_ZN_1"/>
    <property type="match status" value="1"/>
</dbReference>
<accession>A0A0L6JL06</accession>
<keyword evidence="5" id="KW-0378">Hydrolase</keyword>
<dbReference type="InterPro" id="IPR018392">
    <property type="entry name" value="LysM"/>
</dbReference>
<dbReference type="InterPro" id="IPR034274">
    <property type="entry name" value="ENP1_M14_CPD"/>
</dbReference>
<dbReference type="Pfam" id="PF01471">
    <property type="entry name" value="PG_binding_1"/>
    <property type="match status" value="1"/>
</dbReference>
<dbReference type="PANTHER" id="PTHR11705">
    <property type="entry name" value="PROTEASE FAMILY M14 CARBOXYPEPTIDASE A,B"/>
    <property type="match status" value="1"/>
</dbReference>
<evidence type="ECO:0000313" key="12">
    <source>
        <dbReference type="Proteomes" id="UP000036923"/>
    </source>
</evidence>
<keyword evidence="12" id="KW-1185">Reference proteome</keyword>
<gene>
    <name evidence="11" type="ORF">Bccel_1329</name>
</gene>
<dbReference type="EMBL" id="LGTC01000001">
    <property type="protein sequence ID" value="KNY26067.1"/>
    <property type="molecule type" value="Genomic_DNA"/>
</dbReference>
<dbReference type="CDD" id="cd00118">
    <property type="entry name" value="LysM"/>
    <property type="match status" value="1"/>
</dbReference>
<dbReference type="eggNOG" id="COG3409">
    <property type="taxonomic scope" value="Bacteria"/>
</dbReference>
<dbReference type="GO" id="GO:0008270">
    <property type="term" value="F:zinc ion binding"/>
    <property type="evidence" value="ECO:0007669"/>
    <property type="project" value="InterPro"/>
</dbReference>
<keyword evidence="11" id="KW-0121">Carboxypeptidase</keyword>
<dbReference type="InterPro" id="IPR036779">
    <property type="entry name" value="LysM_dom_sf"/>
</dbReference>
<sequence length="427" mass="47880">MVIIMEILRLGSTGPNVKLIQSLLRRIGYGIDAVDGVFGNNTRQAVIAFQRNNGLTPDGIVGPATWAIMENLLLGYDTYVIRQGDSLYNIARRYNTTLNAILTANPGINPNALRIGQQIIVPYGIDVVFTDIDYTYEILERQIRGLRVRYPFIEIGVAGRSVMGKNLYYIRLGRGTKQVSYNASHHANEWITTPVLMKFVENFSRAFSVGGFLGGYNVPNIWRQTSIYIVPMVNPDGVDLVNYWPNYTNPAYAEAARINRTGRPLPSVWKANIRGVDINLNYPAEWEKEHELEIEAGITGPAPRDYGGPAPLSEPESTAMVNFTRNRNFRLIIAYHTQGQVIYYGFQNLEPPETQTIAELFGRVSGYAISNNPAEASYAGYKDWFVQDFRRPGFTIEVGLGVNPVPITQFPTIYRQNEEILILGALV</sequence>
<dbReference type="PRINTS" id="PR00765">
    <property type="entry name" value="CRBOXYPTASEA"/>
</dbReference>
<dbReference type="eggNOG" id="COG1388">
    <property type="taxonomic scope" value="Bacteria"/>
</dbReference>
<dbReference type="Gene3D" id="3.40.630.10">
    <property type="entry name" value="Zn peptidases"/>
    <property type="match status" value="1"/>
</dbReference>
<dbReference type="eggNOG" id="COG2866">
    <property type="taxonomic scope" value="Bacteria"/>
</dbReference>
<evidence type="ECO:0000256" key="8">
    <source>
        <dbReference type="PROSITE-ProRule" id="PRU01379"/>
    </source>
</evidence>
<dbReference type="Pfam" id="PF00246">
    <property type="entry name" value="Peptidase_M14"/>
    <property type="match status" value="1"/>
</dbReference>
<comment type="cofactor">
    <cofactor evidence="1">
        <name>Zn(2+)</name>
        <dbReference type="ChEBI" id="CHEBI:29105"/>
    </cofactor>
</comment>
<dbReference type="GO" id="GO:0006508">
    <property type="term" value="P:proteolysis"/>
    <property type="evidence" value="ECO:0007669"/>
    <property type="project" value="UniProtKB-KW"/>
</dbReference>
<keyword evidence="3" id="KW-0645">Protease</keyword>
<dbReference type="InterPro" id="IPR000834">
    <property type="entry name" value="Peptidase_M14"/>
</dbReference>
<proteinExistence type="inferred from homology"/>